<dbReference type="Gene3D" id="3.30.720.120">
    <property type="match status" value="1"/>
</dbReference>
<dbReference type="RefSeq" id="WP_027840508.1">
    <property type="nucleotide sequence ID" value="NZ_BMHN01000001.1"/>
</dbReference>
<evidence type="ECO:0000259" key="1">
    <source>
        <dbReference type="PROSITE" id="PS51819"/>
    </source>
</evidence>
<dbReference type="SUPFAM" id="SSF54593">
    <property type="entry name" value="Glyoxalase/Bleomycin resistance protein/Dihydroxybiphenyl dioxygenase"/>
    <property type="match status" value="1"/>
</dbReference>
<evidence type="ECO:0000313" key="2">
    <source>
        <dbReference type="EMBL" id="NBG94178.1"/>
    </source>
</evidence>
<evidence type="ECO:0000313" key="3">
    <source>
        <dbReference type="Proteomes" id="UP000470384"/>
    </source>
</evidence>
<dbReference type="InterPro" id="IPR004360">
    <property type="entry name" value="Glyas_Fos-R_dOase_dom"/>
</dbReference>
<accession>A0A845Q7G4</accession>
<dbReference type="InterPro" id="IPR037523">
    <property type="entry name" value="VOC_core"/>
</dbReference>
<dbReference type="Gene3D" id="3.30.720.110">
    <property type="match status" value="1"/>
</dbReference>
<dbReference type="Proteomes" id="UP000470384">
    <property type="component" value="Unassembled WGS sequence"/>
</dbReference>
<dbReference type="OrthoDB" id="9798201at2"/>
<protein>
    <submittedName>
        <fullName evidence="2">Glyoxalase</fullName>
    </submittedName>
</protein>
<dbReference type="AlphaFoldDB" id="A0A845Q7G4"/>
<sequence length="149" mass="15851">MSITSLYPVVATENVARLADFYREAFGLLTAFEADWYVHLTAGDADGHASGGGAGNLAIIAAGHATMPEGHRGVAAPRLMNFETDDVDAIHARMQARGAEILLSLRDEDFGQRHFIMTDPDGNLVDVITPIPPKGAFAEQYADAARPAG</sequence>
<dbReference type="PROSITE" id="PS51819">
    <property type="entry name" value="VOC"/>
    <property type="match status" value="1"/>
</dbReference>
<organism evidence="2 3">
    <name type="scientific">Pyruvatibacter mobilis</name>
    <dbReference type="NCBI Taxonomy" id="1712261"/>
    <lineage>
        <taxon>Bacteria</taxon>
        <taxon>Pseudomonadati</taxon>
        <taxon>Pseudomonadota</taxon>
        <taxon>Alphaproteobacteria</taxon>
        <taxon>Hyphomicrobiales</taxon>
        <taxon>Parvibaculaceae</taxon>
        <taxon>Pyruvatibacter</taxon>
    </lineage>
</organism>
<keyword evidence="3" id="KW-1185">Reference proteome</keyword>
<proteinExistence type="predicted"/>
<reference evidence="2 3" key="1">
    <citation type="journal article" date="2016" name="Int. J. Syst. Evol. Microbiol.">
        <title>Pyruvatibacter mobilis gen. nov., sp. nov., a marine bacterium from the culture broth of Picochlorum sp. 122.</title>
        <authorList>
            <person name="Wang G."/>
            <person name="Tang M."/>
            <person name="Wu H."/>
            <person name="Dai S."/>
            <person name="Li T."/>
            <person name="Chen C."/>
            <person name="He H."/>
            <person name="Fan J."/>
            <person name="Xiang W."/>
            <person name="Li X."/>
        </authorList>
    </citation>
    <scope>NUCLEOTIDE SEQUENCE [LARGE SCALE GENOMIC DNA]</scope>
    <source>
        <strain evidence="2 3">GYP-11</strain>
    </source>
</reference>
<comment type="caution">
    <text evidence="2">The sequence shown here is derived from an EMBL/GenBank/DDBJ whole genome shotgun (WGS) entry which is preliminary data.</text>
</comment>
<dbReference type="GeneID" id="300656234"/>
<dbReference type="EMBL" id="WXYQ01000001">
    <property type="protein sequence ID" value="NBG94178.1"/>
    <property type="molecule type" value="Genomic_DNA"/>
</dbReference>
<name>A0A845Q7G4_9HYPH</name>
<dbReference type="Pfam" id="PF00903">
    <property type="entry name" value="Glyoxalase"/>
    <property type="match status" value="1"/>
</dbReference>
<gene>
    <name evidence="2" type="ORF">GTQ45_00365</name>
</gene>
<dbReference type="InterPro" id="IPR029068">
    <property type="entry name" value="Glyas_Bleomycin-R_OHBP_Dase"/>
</dbReference>
<feature type="domain" description="VOC" evidence="1">
    <location>
        <begin position="4"/>
        <end position="130"/>
    </location>
</feature>